<keyword evidence="1" id="KW-1133">Transmembrane helix</keyword>
<feature type="transmembrane region" description="Helical" evidence="1">
    <location>
        <begin position="100"/>
        <end position="120"/>
    </location>
</feature>
<dbReference type="Proteomes" id="UP000236311">
    <property type="component" value="Unassembled WGS sequence"/>
</dbReference>
<dbReference type="RefSeq" id="WP_103242176.1">
    <property type="nucleotide sequence ID" value="NZ_JANJZD010000047.1"/>
</dbReference>
<accession>A0A2K4ZNZ6</accession>
<name>A0A2K4ZNZ6_9FIRM</name>
<feature type="domain" description="DUF7365" evidence="2">
    <location>
        <begin position="4"/>
        <end position="69"/>
    </location>
</feature>
<dbReference type="AlphaFoldDB" id="A0A2K4ZNZ6"/>
<keyword evidence="1" id="KW-0472">Membrane</keyword>
<dbReference type="OrthoDB" id="2065074at2"/>
<evidence type="ECO:0000259" key="2">
    <source>
        <dbReference type="Pfam" id="PF24073"/>
    </source>
</evidence>
<reference evidence="3 4" key="1">
    <citation type="submission" date="2018-01" db="EMBL/GenBank/DDBJ databases">
        <authorList>
            <person name="Gaut B.S."/>
            <person name="Morton B.R."/>
            <person name="Clegg M.T."/>
            <person name="Duvall M.R."/>
        </authorList>
    </citation>
    <scope>NUCLEOTIDE SEQUENCE [LARGE SCALE GENOMIC DNA]</scope>
    <source>
        <strain evidence="3">GP69</strain>
    </source>
</reference>
<dbReference type="Gene3D" id="1.20.1480.30">
    <property type="entry name" value="Designed four-helix bundle protein"/>
    <property type="match status" value="1"/>
</dbReference>
<gene>
    <name evidence="3" type="ORF">AMURIS_04965</name>
</gene>
<evidence type="ECO:0000313" key="3">
    <source>
        <dbReference type="EMBL" id="SOY32207.1"/>
    </source>
</evidence>
<evidence type="ECO:0000256" key="1">
    <source>
        <dbReference type="SAM" id="Phobius"/>
    </source>
</evidence>
<dbReference type="EMBL" id="OFSM01000042">
    <property type="protein sequence ID" value="SOY32207.1"/>
    <property type="molecule type" value="Genomic_DNA"/>
</dbReference>
<keyword evidence="1" id="KW-0812">Transmembrane</keyword>
<dbReference type="InterPro" id="IPR055789">
    <property type="entry name" value="DUF7365"/>
</dbReference>
<protein>
    <recommendedName>
        <fullName evidence="2">DUF7365 domain-containing protein</fullName>
    </recommendedName>
</protein>
<dbReference type="Pfam" id="PF24073">
    <property type="entry name" value="DUF7365"/>
    <property type="match status" value="1"/>
</dbReference>
<organism evidence="3 4">
    <name type="scientific">Acetatifactor muris</name>
    <dbReference type="NCBI Taxonomy" id="879566"/>
    <lineage>
        <taxon>Bacteria</taxon>
        <taxon>Bacillati</taxon>
        <taxon>Bacillota</taxon>
        <taxon>Clostridia</taxon>
        <taxon>Lachnospirales</taxon>
        <taxon>Lachnospiraceae</taxon>
        <taxon>Acetatifactor</taxon>
    </lineage>
</organism>
<evidence type="ECO:0000313" key="4">
    <source>
        <dbReference type="Proteomes" id="UP000236311"/>
    </source>
</evidence>
<sequence>MDENYTELAVHIQEVDSRCRSNEHRLDNHDNELRELREKQDTIYDLTSSVKSIATDMTYIKEDVKEVKSGQDKLNEKVTILENRPANETKKKVDGITEKILWLIIGGVIVGLLSTILPNIPW</sequence>
<keyword evidence="4" id="KW-1185">Reference proteome</keyword>
<proteinExistence type="predicted"/>